<dbReference type="OrthoDB" id="9813903at2"/>
<accession>A0A4Y4CUW6</accession>
<dbReference type="SMART" id="SM00052">
    <property type="entry name" value="EAL"/>
    <property type="match status" value="1"/>
</dbReference>
<dbReference type="EMBL" id="BJNV01000052">
    <property type="protein sequence ID" value="GEC96745.1"/>
    <property type="molecule type" value="Genomic_DNA"/>
</dbReference>
<dbReference type="Pfam" id="PF00563">
    <property type="entry name" value="EAL"/>
    <property type="match status" value="1"/>
</dbReference>
<dbReference type="PROSITE" id="PS50883">
    <property type="entry name" value="EAL"/>
    <property type="match status" value="1"/>
</dbReference>
<protein>
    <recommendedName>
        <fullName evidence="1">EAL domain-containing protein</fullName>
    </recommendedName>
</protein>
<feature type="domain" description="EAL" evidence="1">
    <location>
        <begin position="26"/>
        <end position="279"/>
    </location>
</feature>
<keyword evidence="3" id="KW-1185">Reference proteome</keyword>
<organism evidence="2 3">
    <name type="scientific">Zoogloea ramigera</name>
    <dbReference type="NCBI Taxonomy" id="350"/>
    <lineage>
        <taxon>Bacteria</taxon>
        <taxon>Pseudomonadati</taxon>
        <taxon>Pseudomonadota</taxon>
        <taxon>Betaproteobacteria</taxon>
        <taxon>Rhodocyclales</taxon>
        <taxon>Zoogloeaceae</taxon>
        <taxon>Zoogloea</taxon>
    </lineage>
</organism>
<comment type="caution">
    <text evidence="2">The sequence shown here is derived from an EMBL/GenBank/DDBJ whole genome shotgun (WGS) entry which is preliminary data.</text>
</comment>
<name>A0A4Y4CUW6_ZOORA</name>
<dbReference type="PANTHER" id="PTHR33121">
    <property type="entry name" value="CYCLIC DI-GMP PHOSPHODIESTERASE PDEF"/>
    <property type="match status" value="1"/>
</dbReference>
<dbReference type="Gene3D" id="3.20.20.450">
    <property type="entry name" value="EAL domain"/>
    <property type="match status" value="1"/>
</dbReference>
<evidence type="ECO:0000313" key="2">
    <source>
        <dbReference type="EMBL" id="GEC96745.1"/>
    </source>
</evidence>
<proteinExistence type="predicted"/>
<evidence type="ECO:0000313" key="3">
    <source>
        <dbReference type="Proteomes" id="UP000318422"/>
    </source>
</evidence>
<dbReference type="PANTHER" id="PTHR33121:SF82">
    <property type="entry name" value="SIGNAL TRANSDUCTION PROTEIN CONTAINING A EAL DOMAIN"/>
    <property type="match status" value="1"/>
</dbReference>
<dbReference type="CDD" id="cd01948">
    <property type="entry name" value="EAL"/>
    <property type="match status" value="1"/>
</dbReference>
<evidence type="ECO:0000259" key="1">
    <source>
        <dbReference type="PROSITE" id="PS50883"/>
    </source>
</evidence>
<reference evidence="2 3" key="1">
    <citation type="submission" date="2019-06" db="EMBL/GenBank/DDBJ databases">
        <title>Whole genome shotgun sequence of Zoogloea ramigera NBRC 15342.</title>
        <authorList>
            <person name="Hosoyama A."/>
            <person name="Uohara A."/>
            <person name="Ohji S."/>
            <person name="Ichikawa N."/>
        </authorList>
    </citation>
    <scope>NUCLEOTIDE SEQUENCE [LARGE SCALE GENOMIC DNA]</scope>
    <source>
        <strain evidence="2 3">NBRC 15342</strain>
    </source>
</reference>
<dbReference type="RefSeq" id="WP_141353365.1">
    <property type="nucleotide sequence ID" value="NZ_BJNV01000052.1"/>
</dbReference>
<gene>
    <name evidence="2" type="ORF">ZRA01_28180</name>
</gene>
<dbReference type="GO" id="GO:0071111">
    <property type="term" value="F:cyclic-guanylate-specific phosphodiesterase activity"/>
    <property type="evidence" value="ECO:0007669"/>
    <property type="project" value="InterPro"/>
</dbReference>
<dbReference type="SUPFAM" id="SSF141868">
    <property type="entry name" value="EAL domain-like"/>
    <property type="match status" value="1"/>
</dbReference>
<dbReference type="InterPro" id="IPR001633">
    <property type="entry name" value="EAL_dom"/>
</dbReference>
<dbReference type="InterPro" id="IPR050706">
    <property type="entry name" value="Cyclic-di-GMP_PDE-like"/>
</dbReference>
<sequence length="282" mass="31310">MPLTELVHYFNKRQRLARPGYDEEGFEIVDGRVRMGFAGRVLGTLFQPVMAPDGLGVIGHEAQLQVLGDDAGRVPAQAIFLEARDDAELVHLDRRVRTLHALNFLLEREQHGGFLSLNVHPQLISSVPDHHGHVFEGVLARCGLTPDRIVLELADDGFGEVSRLAVAIAEYRERGYRVAIDNFGRHSADLDRLEALAPDIVKLDRCLIGHFGHLSLAKRVMTELAAEARRLGLQLGIQCIENPLQLQVAREAGADWLQGHLLGRPAEACLPIVRPRRPRRAA</sequence>
<dbReference type="InterPro" id="IPR035919">
    <property type="entry name" value="EAL_sf"/>
</dbReference>
<dbReference type="Proteomes" id="UP000318422">
    <property type="component" value="Unassembled WGS sequence"/>
</dbReference>
<dbReference type="AlphaFoldDB" id="A0A4Y4CUW6"/>